<dbReference type="PANTHER" id="PTHR46191:SF2">
    <property type="entry name" value="HALOACID DEHALOGENASE-LIKE HYDROLASE DOMAIN-CONTAINING PROTEIN 3"/>
    <property type="match status" value="1"/>
</dbReference>
<dbReference type="Pfam" id="PF00702">
    <property type="entry name" value="Hydrolase"/>
    <property type="match status" value="1"/>
</dbReference>
<dbReference type="InterPro" id="IPR023214">
    <property type="entry name" value="HAD_sf"/>
</dbReference>
<protein>
    <submittedName>
        <fullName evidence="1">HAD-IA family hydrolase</fullName>
    </submittedName>
</protein>
<dbReference type="PANTHER" id="PTHR46191">
    <property type="match status" value="1"/>
</dbReference>
<dbReference type="InterPro" id="IPR051828">
    <property type="entry name" value="HAD-like_hydrolase_domain"/>
</dbReference>
<dbReference type="InterPro" id="IPR006439">
    <property type="entry name" value="HAD-SF_hydro_IA"/>
</dbReference>
<dbReference type="Gene3D" id="3.40.50.1000">
    <property type="entry name" value="HAD superfamily/HAD-like"/>
    <property type="match status" value="1"/>
</dbReference>
<dbReference type="NCBIfam" id="TIGR01549">
    <property type="entry name" value="HAD-SF-IA-v1"/>
    <property type="match status" value="1"/>
</dbReference>
<dbReference type="SUPFAM" id="SSF56784">
    <property type="entry name" value="HAD-like"/>
    <property type="match status" value="1"/>
</dbReference>
<dbReference type="RefSeq" id="WP_341471804.1">
    <property type="nucleotide sequence ID" value="NZ_CP128400.1"/>
</dbReference>
<reference evidence="2" key="2">
    <citation type="journal article" date="2024" name="Nature">
        <title>Anoxygenic phototroph of the Chloroflexota uses a type I reaction centre.</title>
        <authorList>
            <person name="Tsuji J.M."/>
            <person name="Shaw N.A."/>
            <person name="Nagashima S."/>
            <person name="Venkiteswaran J.J."/>
            <person name="Schiff S.L."/>
            <person name="Watanabe T."/>
            <person name="Fukui M."/>
            <person name="Hanada S."/>
            <person name="Tank M."/>
            <person name="Neufeld J.D."/>
        </authorList>
    </citation>
    <scope>NUCLEOTIDE SEQUENCE</scope>
    <source>
        <strain evidence="2">L227-S17</strain>
    </source>
</reference>
<proteinExistence type="predicted"/>
<dbReference type="SFLD" id="SFLDG01129">
    <property type="entry name" value="C1.5:_HAD__Beta-PGM__Phosphata"/>
    <property type="match status" value="1"/>
</dbReference>
<dbReference type="Proteomes" id="UP001431572">
    <property type="component" value="Chromosome 2"/>
</dbReference>
<evidence type="ECO:0000313" key="2">
    <source>
        <dbReference type="EMBL" id="WJW69929.1"/>
    </source>
</evidence>
<dbReference type="EMBL" id="JACATZ010000003">
    <property type="protein sequence ID" value="NWJ48025.1"/>
    <property type="molecule type" value="Genomic_DNA"/>
</dbReference>
<dbReference type="GO" id="GO:0016787">
    <property type="term" value="F:hydrolase activity"/>
    <property type="evidence" value="ECO:0007669"/>
    <property type="project" value="UniProtKB-KW"/>
</dbReference>
<name>A0A8T7M7A3_9CHLR</name>
<dbReference type="Proteomes" id="UP000521676">
    <property type="component" value="Unassembled WGS sequence"/>
</dbReference>
<dbReference type="SFLD" id="SFLDS00003">
    <property type="entry name" value="Haloacid_Dehalogenase"/>
    <property type="match status" value="1"/>
</dbReference>
<gene>
    <name evidence="1" type="ORF">HXX08_19390</name>
    <name evidence="2" type="ORF">OZ401_003560</name>
</gene>
<evidence type="ECO:0000313" key="3">
    <source>
        <dbReference type="Proteomes" id="UP000521676"/>
    </source>
</evidence>
<dbReference type="InterPro" id="IPR044924">
    <property type="entry name" value="HAD-SF_hydro_IA_REG-2-like_cap"/>
</dbReference>
<sequence>MSLTPEFKVGSQRYDVVFFDIGSTLVGVTPSFTKVYHQVFQRAGYDLPIGEVEEAVSYSWDIVAKQDPHAEFERSLEGNRLWQRAVEQRVMDKLNIHPDIHEELFWQIIEAFENPETYMLYPDVMETLQRLEETGYRMGIISNWSWHLPELLEHLGIARYFKYIGASARVGYAKPRREFFEIALHNLDVTPDKAIHIGDSYTADILGAWSVGMAALWLERQGQALRFAPPGDPNNQANKIKIENLDSMWKYLEHGVSVVAPGFGNKQADAE</sequence>
<organism evidence="1 3">
    <name type="scientific">Candidatus Chlorohelix allophototropha</name>
    <dbReference type="NCBI Taxonomy" id="3003348"/>
    <lineage>
        <taxon>Bacteria</taxon>
        <taxon>Bacillati</taxon>
        <taxon>Chloroflexota</taxon>
        <taxon>Chloroflexia</taxon>
        <taxon>Candidatus Chloroheliales</taxon>
        <taxon>Candidatus Chloroheliaceae</taxon>
        <taxon>Candidatus Chlorohelix</taxon>
    </lineage>
</organism>
<dbReference type="Gene3D" id="1.10.150.720">
    <property type="entry name" value="Haloacid dehalogenase-like hydrolase"/>
    <property type="match status" value="1"/>
</dbReference>
<evidence type="ECO:0000313" key="4">
    <source>
        <dbReference type="Proteomes" id="UP001431572"/>
    </source>
</evidence>
<keyword evidence="4" id="KW-1185">Reference proteome</keyword>
<dbReference type="EMBL" id="CP128400">
    <property type="protein sequence ID" value="WJW69929.1"/>
    <property type="molecule type" value="Genomic_DNA"/>
</dbReference>
<reference evidence="1 3" key="1">
    <citation type="submission" date="2020-06" db="EMBL/GenBank/DDBJ databases">
        <title>Anoxygenic phototrophic Chloroflexota member uses a Type I reaction center.</title>
        <authorList>
            <person name="Tsuji J.M."/>
            <person name="Shaw N.A."/>
            <person name="Nagashima S."/>
            <person name="Venkiteswaran J."/>
            <person name="Schiff S.L."/>
            <person name="Hanada S."/>
            <person name="Tank M."/>
            <person name="Neufeld J.D."/>
        </authorList>
    </citation>
    <scope>NUCLEOTIDE SEQUENCE [LARGE SCALE GENOMIC DNA]</scope>
    <source>
        <strain evidence="1">L227-S17</strain>
    </source>
</reference>
<accession>A0A8T7M7A3</accession>
<dbReference type="AlphaFoldDB" id="A0A8T7M7A3"/>
<dbReference type="InterPro" id="IPR036412">
    <property type="entry name" value="HAD-like_sf"/>
</dbReference>
<keyword evidence="1" id="KW-0378">Hydrolase</keyword>
<evidence type="ECO:0000313" key="1">
    <source>
        <dbReference type="EMBL" id="NWJ48025.1"/>
    </source>
</evidence>